<feature type="signal peptide" evidence="14">
    <location>
        <begin position="1"/>
        <end position="26"/>
    </location>
</feature>
<comment type="caution">
    <text evidence="17">The sequence shown here is derived from an EMBL/GenBank/DDBJ whole genome shotgun (WGS) entry which is preliminary data.</text>
</comment>
<proteinExistence type="inferred from homology"/>
<dbReference type="PROSITE" id="PS52016">
    <property type="entry name" value="TONB_DEPENDENT_REC_3"/>
    <property type="match status" value="1"/>
</dbReference>
<evidence type="ECO:0000256" key="6">
    <source>
        <dbReference type="ARBA" id="ARBA00022729"/>
    </source>
</evidence>
<reference evidence="17 18" key="1">
    <citation type="submission" date="2019-12" db="EMBL/GenBank/DDBJ databases">
        <title>Novel species isolated from a subtropical stream in China.</title>
        <authorList>
            <person name="Lu H."/>
        </authorList>
    </citation>
    <scope>NUCLEOTIDE SEQUENCE [LARGE SCALE GENOMIC DNA]</scope>
    <source>
        <strain evidence="17 18">CY13W</strain>
    </source>
</reference>
<feature type="short sequence motif" description="TonB C-terminal box" evidence="12">
    <location>
        <begin position="947"/>
        <end position="964"/>
    </location>
</feature>
<protein>
    <submittedName>
        <fullName evidence="17">TonB-dependent receptor</fullName>
    </submittedName>
</protein>
<evidence type="ECO:0000259" key="16">
    <source>
        <dbReference type="Pfam" id="PF07715"/>
    </source>
</evidence>
<evidence type="ECO:0000256" key="4">
    <source>
        <dbReference type="ARBA" id="ARBA00022452"/>
    </source>
</evidence>
<evidence type="ECO:0000256" key="3">
    <source>
        <dbReference type="ARBA" id="ARBA00022448"/>
    </source>
</evidence>
<keyword evidence="3 11" id="KW-0813">Transport</keyword>
<dbReference type="Gene3D" id="2.170.130.10">
    <property type="entry name" value="TonB-dependent receptor, plug domain"/>
    <property type="match status" value="1"/>
</dbReference>
<dbReference type="RefSeq" id="WP_161040883.1">
    <property type="nucleotide sequence ID" value="NZ_WWCM01000019.1"/>
</dbReference>
<organism evidence="17 18">
    <name type="scientific">Duganella qianjiadongensis</name>
    <dbReference type="NCBI Taxonomy" id="2692176"/>
    <lineage>
        <taxon>Bacteria</taxon>
        <taxon>Pseudomonadati</taxon>
        <taxon>Pseudomonadota</taxon>
        <taxon>Betaproteobacteria</taxon>
        <taxon>Burkholderiales</taxon>
        <taxon>Oxalobacteraceae</taxon>
        <taxon>Telluria group</taxon>
        <taxon>Duganella</taxon>
    </lineage>
</organism>
<keyword evidence="8 11" id="KW-0472">Membrane</keyword>
<dbReference type="Proteomes" id="UP000478090">
    <property type="component" value="Unassembled WGS sequence"/>
</dbReference>
<evidence type="ECO:0000256" key="11">
    <source>
        <dbReference type="PROSITE-ProRule" id="PRU01360"/>
    </source>
</evidence>
<feature type="domain" description="TonB-dependent receptor plug" evidence="16">
    <location>
        <begin position="52"/>
        <end position="168"/>
    </location>
</feature>
<comment type="subcellular location">
    <subcellularLocation>
        <location evidence="1 11">Cell outer membrane</location>
        <topology evidence="1 11">Multi-pass membrane protein</topology>
    </subcellularLocation>
</comment>
<feature type="chain" id="PRO_5046717454" evidence="14">
    <location>
        <begin position="27"/>
        <end position="964"/>
    </location>
</feature>
<keyword evidence="5 11" id="KW-0812">Transmembrane</keyword>
<evidence type="ECO:0000259" key="15">
    <source>
        <dbReference type="Pfam" id="PF00593"/>
    </source>
</evidence>
<dbReference type="PANTHER" id="PTHR47234:SF2">
    <property type="entry name" value="TONB-DEPENDENT RECEPTOR"/>
    <property type="match status" value="1"/>
</dbReference>
<evidence type="ECO:0000256" key="5">
    <source>
        <dbReference type="ARBA" id="ARBA00022692"/>
    </source>
</evidence>
<keyword evidence="18" id="KW-1185">Reference proteome</keyword>
<evidence type="ECO:0000256" key="1">
    <source>
        <dbReference type="ARBA" id="ARBA00004571"/>
    </source>
</evidence>
<dbReference type="EMBL" id="WWCM01000019">
    <property type="protein sequence ID" value="MYM41583.1"/>
    <property type="molecule type" value="Genomic_DNA"/>
</dbReference>
<keyword evidence="6 14" id="KW-0732">Signal</keyword>
<keyword evidence="10 11" id="KW-0998">Cell outer membrane</keyword>
<feature type="domain" description="TonB-dependent receptor-like beta-barrel" evidence="15">
    <location>
        <begin position="412"/>
        <end position="921"/>
    </location>
</feature>
<dbReference type="InterPro" id="IPR037066">
    <property type="entry name" value="Plug_dom_sf"/>
</dbReference>
<evidence type="ECO:0000256" key="2">
    <source>
        <dbReference type="ARBA" id="ARBA00009810"/>
    </source>
</evidence>
<keyword evidence="7 13" id="KW-0798">TonB box</keyword>
<dbReference type="InterPro" id="IPR012910">
    <property type="entry name" value="Plug_dom"/>
</dbReference>
<dbReference type="PANTHER" id="PTHR47234">
    <property type="match status" value="1"/>
</dbReference>
<dbReference type="PROSITE" id="PS01156">
    <property type="entry name" value="TONB_DEPENDENT_REC_2"/>
    <property type="match status" value="1"/>
</dbReference>
<accession>A0ABW9VQ74</accession>
<evidence type="ECO:0000256" key="9">
    <source>
        <dbReference type="ARBA" id="ARBA00023170"/>
    </source>
</evidence>
<evidence type="ECO:0000256" key="13">
    <source>
        <dbReference type="RuleBase" id="RU003357"/>
    </source>
</evidence>
<dbReference type="Gene3D" id="2.40.170.20">
    <property type="entry name" value="TonB-dependent receptor, beta-barrel domain"/>
    <property type="match status" value="1"/>
</dbReference>
<dbReference type="InterPro" id="IPR036942">
    <property type="entry name" value="Beta-barrel_TonB_sf"/>
</dbReference>
<dbReference type="Pfam" id="PF00593">
    <property type="entry name" value="TonB_dep_Rec_b-barrel"/>
    <property type="match status" value="1"/>
</dbReference>
<evidence type="ECO:0000256" key="14">
    <source>
        <dbReference type="SAM" id="SignalP"/>
    </source>
</evidence>
<dbReference type="SUPFAM" id="SSF56935">
    <property type="entry name" value="Porins"/>
    <property type="match status" value="1"/>
</dbReference>
<evidence type="ECO:0000256" key="12">
    <source>
        <dbReference type="PROSITE-ProRule" id="PRU10144"/>
    </source>
</evidence>
<comment type="similarity">
    <text evidence="2 11 13">Belongs to the TonB-dependent receptor family.</text>
</comment>
<gene>
    <name evidence="17" type="ORF">GTP27_19945</name>
</gene>
<keyword evidence="4 11" id="KW-1134">Transmembrane beta strand</keyword>
<dbReference type="Pfam" id="PF07715">
    <property type="entry name" value="Plug"/>
    <property type="match status" value="1"/>
</dbReference>
<evidence type="ECO:0000256" key="7">
    <source>
        <dbReference type="ARBA" id="ARBA00023077"/>
    </source>
</evidence>
<evidence type="ECO:0000256" key="8">
    <source>
        <dbReference type="ARBA" id="ARBA00023136"/>
    </source>
</evidence>
<evidence type="ECO:0000256" key="10">
    <source>
        <dbReference type="ARBA" id="ARBA00023237"/>
    </source>
</evidence>
<sequence length="964" mass="104285">MKHHPLSKRSAIAVALTLAYTPAIYAQQTSGKEVETVYVTGSNLKRVGKEGESPVQVITALDIKASGAATVAELMRTVPSMGTDNNYDTNDGGFSRGVSTASLRGLSSTSTLILLNGRRMTPSAYADPNDGNSTLYDLNSIPLSALDRVEILKDGASAVYGSDAIGGVINFITKNNYEGVQVGVRAGANDDGNFGKRGASLFWGKGDIDKDGYNVFIAADVSKRDRVKRADATDIQVDQYKILNGRFATPYGSTVSASPSFYRERTPGSNNFGVAQSEAATRLITRTNCDPSQQLVGSTAMGLSPRSVFIGRTFCNYDTTKFLEAQSAGNDENVMSRAVLKLGANTRAFAEVAFSRTERNYTGAPITLGQSSVTNFTATGVADPFQVILPIGHPDNPFPTARASVGYRFENLQGGTQNINKGIRTLVGLEGTWSGWDWNTGLLWNQSQKNDVTYGRLYLPTLRKLNTGTSLAALAADPTLSHDVVSDNKASILQWDAKVNTEFGALPGGPMALALGTEVRREKINLNPDPLVASGQIYGLANTVIDGQRDVKSAFVELRTPVLKNLEFDFAGRLDKYPDIKTNFVPKVGGKWTVADSVAVRGTYARGFRAPGLTQVTPGGAQFFLNNIWDRRRCEADNVTPKNGATEVDCNKSAAGTGGANPDLVPEKSKSYSIGLVISPTSNLDMTIDMWRIRKTGEVILGSAFDALKNEDRNPGNVIRDPNPVNWVTDSKGNVIPNSGPLLMVKEPWINQGASEVRGIDLEVRHRKNLGDWGTFNTKLSSTYMSHYSIAAHDGDIEHNLAGSSAGITDWAISSGLDLPRWKSNLTATWSRGDHALTATVNYIGPVSLLRRYDGTDTFAQPFCHYGTPKPTDAEPDRDATVPLYEAYFPDCAVNSWTTVGLGYSYTGFKNLSLSFNIQNLFDTKAPYDPRYGVSTAASPLQGYNEGLHNNQGRYFTFSANYTF</sequence>
<dbReference type="InterPro" id="IPR010917">
    <property type="entry name" value="TonB_rcpt_CS"/>
</dbReference>
<keyword evidence="9 17" id="KW-0675">Receptor</keyword>
<dbReference type="InterPro" id="IPR000531">
    <property type="entry name" value="Beta-barrel_TonB"/>
</dbReference>
<evidence type="ECO:0000313" key="18">
    <source>
        <dbReference type="Proteomes" id="UP000478090"/>
    </source>
</evidence>
<dbReference type="InterPro" id="IPR039426">
    <property type="entry name" value="TonB-dep_rcpt-like"/>
</dbReference>
<evidence type="ECO:0000313" key="17">
    <source>
        <dbReference type="EMBL" id="MYM41583.1"/>
    </source>
</evidence>
<name>A0ABW9VQ74_9BURK</name>